<reference evidence="1" key="1">
    <citation type="submission" date="2004-11" db="EMBL/GenBank/DDBJ databases">
        <title>The full-length cDNA sequences of Schistosoma japonicum genes.</title>
        <authorList>
            <person name="Han Z."/>
        </authorList>
    </citation>
    <scope>NUCLEOTIDE SEQUENCE</scope>
</reference>
<protein>
    <submittedName>
        <fullName evidence="1">SJCHGC03989 protein</fullName>
    </submittedName>
</protein>
<reference evidence="1" key="2">
    <citation type="journal article" date="2006" name="PLoS Pathog.">
        <title>New perspectives on host-parasite interplay by comparative transcriptomic and proteomic analyses of Schistosoma japonicum.</title>
        <authorList>
            <person name="Liu F."/>
            <person name="Lu J."/>
            <person name="Hu W."/>
            <person name="Wang S.Y."/>
            <person name="Cui S.J."/>
            <person name="Chi M."/>
            <person name="Yan Q."/>
            <person name="Wang X.R."/>
            <person name="Song H.D."/>
            <person name="Xu X.N."/>
            <person name="Wang J.J."/>
            <person name="Zhang X.L."/>
            <person name="Zhang X."/>
            <person name="Wang Z.Q."/>
            <person name="Xue C.L."/>
            <person name="Brindley P.J."/>
            <person name="McManus D.P."/>
            <person name="Yang P.Y."/>
            <person name="Feng Z."/>
            <person name="Chen Z."/>
            <person name="Han Z.G."/>
        </authorList>
    </citation>
    <scope>NUCLEOTIDE SEQUENCE</scope>
</reference>
<proteinExistence type="evidence at transcript level"/>
<name>Q5D9P5_SCHJA</name>
<dbReference type="EMBL" id="AY815729">
    <property type="protein sequence ID" value="AAW27461.1"/>
    <property type="molecule type" value="mRNA"/>
</dbReference>
<evidence type="ECO:0000313" key="1">
    <source>
        <dbReference type="EMBL" id="AAW27461.1"/>
    </source>
</evidence>
<accession>Q5D9P5</accession>
<dbReference type="AlphaFoldDB" id="Q5D9P5"/>
<sequence length="108" mass="12079">MRAQTQNTPHFLEITDINTFPVASISLQLFHLQPMQTSSGNIMGSEIIAKYMTCPRRHERPLRVGMRGGRVAWCPFGCERGLELSGASVCQPGSSRHKWAKVVPTQVR</sequence>
<organism evidence="1">
    <name type="scientific">Schistosoma japonicum</name>
    <name type="common">Blood fluke</name>
    <dbReference type="NCBI Taxonomy" id="6182"/>
    <lineage>
        <taxon>Eukaryota</taxon>
        <taxon>Metazoa</taxon>
        <taxon>Spiralia</taxon>
        <taxon>Lophotrochozoa</taxon>
        <taxon>Platyhelminthes</taxon>
        <taxon>Trematoda</taxon>
        <taxon>Digenea</taxon>
        <taxon>Strigeidida</taxon>
        <taxon>Schistosomatoidea</taxon>
        <taxon>Schistosomatidae</taxon>
        <taxon>Schistosoma</taxon>
    </lineage>
</organism>